<reference evidence="2 3" key="1">
    <citation type="submission" date="2015-04" db="EMBL/GenBank/DDBJ databases">
        <authorList>
            <person name="Syromyatnikov M.Y."/>
            <person name="Popov V.N."/>
        </authorList>
    </citation>
    <scope>NUCLEOTIDE SEQUENCE [LARGE SCALE GENOMIC DNA]</scope>
</reference>
<organism evidence="2 3">
    <name type="scientific">Clunio marinus</name>
    <dbReference type="NCBI Taxonomy" id="568069"/>
    <lineage>
        <taxon>Eukaryota</taxon>
        <taxon>Metazoa</taxon>
        <taxon>Ecdysozoa</taxon>
        <taxon>Arthropoda</taxon>
        <taxon>Hexapoda</taxon>
        <taxon>Insecta</taxon>
        <taxon>Pterygota</taxon>
        <taxon>Neoptera</taxon>
        <taxon>Endopterygota</taxon>
        <taxon>Diptera</taxon>
        <taxon>Nematocera</taxon>
        <taxon>Chironomoidea</taxon>
        <taxon>Chironomidae</taxon>
        <taxon>Clunio</taxon>
    </lineage>
</organism>
<dbReference type="AlphaFoldDB" id="A0A1J1J252"/>
<accession>A0A1J1J252</accession>
<gene>
    <name evidence="2" type="ORF">CLUMA_CG019825</name>
</gene>
<feature type="compositionally biased region" description="Basic and acidic residues" evidence="1">
    <location>
        <begin position="115"/>
        <end position="125"/>
    </location>
</feature>
<evidence type="ECO:0000313" key="2">
    <source>
        <dbReference type="EMBL" id="CRL06517.1"/>
    </source>
</evidence>
<dbReference type="Proteomes" id="UP000183832">
    <property type="component" value="Unassembled WGS sequence"/>
</dbReference>
<proteinExistence type="predicted"/>
<keyword evidence="3" id="KW-1185">Reference proteome</keyword>
<name>A0A1J1J252_9DIPT</name>
<protein>
    <submittedName>
        <fullName evidence="2">CLUMA_CG019825, isoform A</fullName>
    </submittedName>
</protein>
<feature type="region of interest" description="Disordered" evidence="1">
    <location>
        <begin position="106"/>
        <end position="125"/>
    </location>
</feature>
<evidence type="ECO:0000313" key="3">
    <source>
        <dbReference type="Proteomes" id="UP000183832"/>
    </source>
</evidence>
<dbReference type="EMBL" id="CVRI01000067">
    <property type="protein sequence ID" value="CRL06517.1"/>
    <property type="molecule type" value="Genomic_DNA"/>
</dbReference>
<evidence type="ECO:0000256" key="1">
    <source>
        <dbReference type="SAM" id="MobiDB-lite"/>
    </source>
</evidence>
<sequence length="125" mass="14763">MKAEHILVEIRRKPLEIELKRAGEKKIILCERPEQFRRVIKKAQLKLTSESHKCHNSKVRKASQSYDKIRATLKNICLTLVLPQYSNFLKIGFKIYKHSKEFPVLSFQQSRKSRHTSDNSQKETQ</sequence>